<accession>S9VKW9</accession>
<evidence type="ECO:0000313" key="3">
    <source>
        <dbReference type="EMBL" id="CAD2215187.1"/>
    </source>
</evidence>
<dbReference type="InterPro" id="IPR013780">
    <property type="entry name" value="Glyco_hydro_b"/>
</dbReference>
<keyword evidence="4" id="KW-1185">Reference proteome</keyword>
<gene>
    <name evidence="3" type="ORF">ADEAN_000264200</name>
</gene>
<dbReference type="SUPFAM" id="SSF101601">
    <property type="entry name" value="Smp-1-like"/>
    <property type="match status" value="1"/>
</dbReference>
<dbReference type="VEuPathDB" id="TriTrypDB:ADEAN_000264200"/>
<dbReference type="InterPro" id="IPR015232">
    <property type="entry name" value="DUF1935"/>
</dbReference>
<dbReference type="OrthoDB" id="269245at2759"/>
<name>S9VKW9_9TRYP</name>
<dbReference type="PANTHER" id="PTHR47047:SF7">
    <property type="entry name" value="PROTEIN, PUTATIVE-RELATED"/>
    <property type="match status" value="1"/>
</dbReference>
<dbReference type="PANTHER" id="PTHR47047">
    <property type="entry name" value="PUTATIVE-RELATED-RELATED"/>
    <property type="match status" value="1"/>
</dbReference>
<evidence type="ECO:0000256" key="1">
    <source>
        <dbReference type="SAM" id="MobiDB-lite"/>
    </source>
</evidence>
<reference evidence="3 4" key="1">
    <citation type="submission" date="2020-08" db="EMBL/GenBank/DDBJ databases">
        <authorList>
            <person name="Newling K."/>
            <person name="Davey J."/>
            <person name="Forrester S."/>
        </authorList>
    </citation>
    <scope>NUCLEOTIDE SEQUENCE [LARGE SCALE GENOMIC DNA]</scope>
    <source>
        <strain evidence="4">Crithidia deanei Carvalho (ATCC PRA-265)</strain>
    </source>
</reference>
<organism evidence="3 4">
    <name type="scientific">Angomonas deanei</name>
    <dbReference type="NCBI Taxonomy" id="59799"/>
    <lineage>
        <taxon>Eukaryota</taxon>
        <taxon>Discoba</taxon>
        <taxon>Euglenozoa</taxon>
        <taxon>Kinetoplastea</taxon>
        <taxon>Metakinetoplastina</taxon>
        <taxon>Trypanosomatida</taxon>
        <taxon>Trypanosomatidae</taxon>
        <taxon>Strigomonadinae</taxon>
        <taxon>Angomonas</taxon>
    </lineage>
</organism>
<sequence length="131" mass="14734">MGSGSSSSVKPNFKNGKPTMDGNFTPMYGGQVYRISDIKNSRWGFYNDSDNLYFHVAVLFDYDCQITPLGNATAFRIDDPDDGDEDDYGKYLVEVDLAPGATEEFVEGVITGWKMDTLEGRTNKDERTYRL</sequence>
<dbReference type="EMBL" id="LR877148">
    <property type="protein sequence ID" value="CAD2215187.1"/>
    <property type="molecule type" value="Genomic_DNA"/>
</dbReference>
<proteinExistence type="predicted"/>
<evidence type="ECO:0000313" key="4">
    <source>
        <dbReference type="Proteomes" id="UP000515908"/>
    </source>
</evidence>
<feature type="region of interest" description="Disordered" evidence="1">
    <location>
        <begin position="1"/>
        <end position="20"/>
    </location>
</feature>
<dbReference type="InterPro" id="IPR036310">
    <property type="entry name" value="Smp-1-like_sf"/>
</dbReference>
<dbReference type="Proteomes" id="UP000515908">
    <property type="component" value="Chromosome 04"/>
</dbReference>
<feature type="domain" description="DUF1935" evidence="2">
    <location>
        <begin position="13"/>
        <end position="117"/>
    </location>
</feature>
<protein>
    <recommendedName>
        <fullName evidence="2">DUF1935 domain-containing protein</fullName>
    </recommendedName>
</protein>
<dbReference type="Pfam" id="PF09149">
    <property type="entry name" value="DUF1935"/>
    <property type="match status" value="1"/>
</dbReference>
<dbReference type="AlphaFoldDB" id="S9VKW9"/>
<dbReference type="Gene3D" id="2.60.40.1180">
    <property type="entry name" value="Golgi alpha-mannosidase II"/>
    <property type="match status" value="1"/>
</dbReference>
<feature type="compositionally biased region" description="Polar residues" evidence="1">
    <location>
        <begin position="1"/>
        <end position="10"/>
    </location>
</feature>
<evidence type="ECO:0000259" key="2">
    <source>
        <dbReference type="Pfam" id="PF09149"/>
    </source>
</evidence>